<protein>
    <submittedName>
        <fullName evidence="1">Uncharacterized protein</fullName>
    </submittedName>
</protein>
<name>A0A0E9U741_ANGAN</name>
<accession>A0A0E9U741</accession>
<proteinExistence type="predicted"/>
<organism evidence="1">
    <name type="scientific">Anguilla anguilla</name>
    <name type="common">European freshwater eel</name>
    <name type="synonym">Muraena anguilla</name>
    <dbReference type="NCBI Taxonomy" id="7936"/>
    <lineage>
        <taxon>Eukaryota</taxon>
        <taxon>Metazoa</taxon>
        <taxon>Chordata</taxon>
        <taxon>Craniata</taxon>
        <taxon>Vertebrata</taxon>
        <taxon>Euteleostomi</taxon>
        <taxon>Actinopterygii</taxon>
        <taxon>Neopterygii</taxon>
        <taxon>Teleostei</taxon>
        <taxon>Anguilliformes</taxon>
        <taxon>Anguillidae</taxon>
        <taxon>Anguilla</taxon>
    </lineage>
</organism>
<sequence length="60" mass="6786">MCVLLKKISVSSTSKKRSCRKHSVENGLPWTNHQNDPLRSESVTCFISESKKIKIFSTCS</sequence>
<dbReference type="EMBL" id="GBXM01046906">
    <property type="protein sequence ID" value="JAH61671.1"/>
    <property type="molecule type" value="Transcribed_RNA"/>
</dbReference>
<reference evidence="1" key="1">
    <citation type="submission" date="2014-11" db="EMBL/GenBank/DDBJ databases">
        <authorList>
            <person name="Amaro Gonzalez C."/>
        </authorList>
    </citation>
    <scope>NUCLEOTIDE SEQUENCE</scope>
</reference>
<reference evidence="1" key="2">
    <citation type="journal article" date="2015" name="Fish Shellfish Immunol.">
        <title>Early steps in the European eel (Anguilla anguilla)-Vibrio vulnificus interaction in the gills: Role of the RtxA13 toxin.</title>
        <authorList>
            <person name="Callol A."/>
            <person name="Pajuelo D."/>
            <person name="Ebbesson L."/>
            <person name="Teles M."/>
            <person name="MacKenzie S."/>
            <person name="Amaro C."/>
        </authorList>
    </citation>
    <scope>NUCLEOTIDE SEQUENCE</scope>
</reference>
<dbReference type="AlphaFoldDB" id="A0A0E9U741"/>
<evidence type="ECO:0000313" key="1">
    <source>
        <dbReference type="EMBL" id="JAH61671.1"/>
    </source>
</evidence>